<dbReference type="SUPFAM" id="SSF56935">
    <property type="entry name" value="Porins"/>
    <property type="match status" value="1"/>
</dbReference>
<accession>A0A1M6VUR2</accession>
<dbReference type="AlphaFoldDB" id="A0A1M6VUR2"/>
<organism evidence="2 3">
    <name type="scientific">Rhodothermus profundi</name>
    <dbReference type="NCBI Taxonomy" id="633813"/>
    <lineage>
        <taxon>Bacteria</taxon>
        <taxon>Pseudomonadati</taxon>
        <taxon>Rhodothermota</taxon>
        <taxon>Rhodothermia</taxon>
        <taxon>Rhodothermales</taxon>
        <taxon>Rhodothermaceae</taxon>
        <taxon>Rhodothermus</taxon>
    </lineage>
</organism>
<dbReference type="NCBIfam" id="NF033709">
    <property type="entry name" value="PorV_fam"/>
    <property type="match status" value="1"/>
</dbReference>
<dbReference type="STRING" id="633813.SAMN04488087_2119"/>
<name>A0A1M6VUR2_9BACT</name>
<dbReference type="Pfam" id="PF19572">
    <property type="entry name" value="PorV"/>
    <property type="match status" value="1"/>
</dbReference>
<reference evidence="3" key="1">
    <citation type="submission" date="2016-11" db="EMBL/GenBank/DDBJ databases">
        <authorList>
            <person name="Varghese N."/>
            <person name="Submissions S."/>
        </authorList>
    </citation>
    <scope>NUCLEOTIDE SEQUENCE [LARGE SCALE GENOMIC DNA]</scope>
    <source>
        <strain evidence="3">DSM 22212</strain>
    </source>
</reference>
<keyword evidence="3" id="KW-1185">Reference proteome</keyword>
<dbReference type="InterPro" id="IPR045741">
    <property type="entry name" value="PorV"/>
</dbReference>
<dbReference type="Gene3D" id="2.40.160.60">
    <property type="entry name" value="Outer membrane protein transport protein (OMPP1/FadL/TodX)"/>
    <property type="match status" value="1"/>
</dbReference>
<evidence type="ECO:0000259" key="1">
    <source>
        <dbReference type="Pfam" id="PF19572"/>
    </source>
</evidence>
<proteinExistence type="predicted"/>
<gene>
    <name evidence="2" type="ORF">SAMN04488087_2119</name>
</gene>
<evidence type="ECO:0000313" key="3">
    <source>
        <dbReference type="Proteomes" id="UP000185812"/>
    </source>
</evidence>
<dbReference type="RefSeq" id="WP_072715946.1">
    <property type="nucleotide sequence ID" value="NZ_FRAU01000007.1"/>
</dbReference>
<dbReference type="EMBL" id="FRAU01000007">
    <property type="protein sequence ID" value="SHK85149.1"/>
    <property type="molecule type" value="Genomic_DNA"/>
</dbReference>
<dbReference type="Proteomes" id="UP000185812">
    <property type="component" value="Unassembled WGS sequence"/>
</dbReference>
<feature type="domain" description="Type IX secretion system protein PorV" evidence="1">
    <location>
        <begin position="30"/>
        <end position="167"/>
    </location>
</feature>
<evidence type="ECO:0000313" key="2">
    <source>
        <dbReference type="EMBL" id="SHK85149.1"/>
    </source>
</evidence>
<sequence length="355" mass="38955">MTRIYLVLALLFGGLGEARAQLMPSYGRDRAGTSGFQFLKIAVDARSAALGETVAAGAFDASALFWNPALAAQLENVQVGVGHTAYFVDIRLDYLSLIYPLGWGGVTLGLSLQTLDSGEMPVTTEFEPYGTGETFRFRDLALGVSVAQPLTDLFSYGITARYVRESVAELVTQTLVFDLGIFYRVGDTGVQMAVAIRHFGFDGRPRGRLARPVIDRTSAVAKAPADAKTIATTPKRGVLIETEFETITPPTTFLLGVSYTLLRNHPQHRLVLLGQLTNPNDNAESFNVGAEYAWNHTLMVRIGYRFGVEEFRTPSLGVGFWLPELVTGLRARFDYGFQHLERLGTVHRVGLNLEL</sequence>
<protein>
    <recommendedName>
        <fullName evidence="1">Type IX secretion system protein PorV domain-containing protein</fullName>
    </recommendedName>
</protein>